<keyword evidence="2" id="KW-1185">Reference proteome</keyword>
<dbReference type="Proteomes" id="UP000664332">
    <property type="component" value="Unassembled WGS sequence"/>
</dbReference>
<accession>A0A939E136</accession>
<dbReference type="EMBL" id="JAFLEQ010000014">
    <property type="protein sequence ID" value="MBN9644516.1"/>
    <property type="molecule type" value="Genomic_DNA"/>
</dbReference>
<proteinExistence type="predicted"/>
<evidence type="ECO:0000313" key="1">
    <source>
        <dbReference type="EMBL" id="MBN9644516.1"/>
    </source>
</evidence>
<evidence type="ECO:0000313" key="2">
    <source>
        <dbReference type="Proteomes" id="UP000664332"/>
    </source>
</evidence>
<comment type="caution">
    <text evidence="1">The sequence shown here is derived from an EMBL/GenBank/DDBJ whole genome shotgun (WGS) entry which is preliminary data.</text>
</comment>
<protein>
    <submittedName>
        <fullName evidence="1">Uncharacterized protein</fullName>
    </submittedName>
</protein>
<sequence>MQPSDINGGRFYIRPLHDDDRIDDRPALAAVFGHEVDDDFVTRARHDWLSDTVYTWASCEQTCIDMAALITLVRHGDGTCTITGQPAGDPATLVPNPDDLERKTYQDAADEAVSVVTRWAEGVLGLTTAAAGDHGGTTA</sequence>
<dbReference type="RefSeq" id="WP_207279000.1">
    <property type="nucleotide sequence ID" value="NZ_JAFLEQ010000014.1"/>
</dbReference>
<organism evidence="1 2">
    <name type="scientific">Corynebacterium mendelii</name>
    <dbReference type="NCBI Taxonomy" id="2765362"/>
    <lineage>
        <taxon>Bacteria</taxon>
        <taxon>Bacillati</taxon>
        <taxon>Actinomycetota</taxon>
        <taxon>Actinomycetes</taxon>
        <taxon>Mycobacteriales</taxon>
        <taxon>Corynebacteriaceae</taxon>
        <taxon>Corynebacterium</taxon>
    </lineage>
</organism>
<reference evidence="1" key="1">
    <citation type="submission" date="2021-03" db="EMBL/GenBank/DDBJ databases">
        <authorList>
            <person name="Sun Q."/>
        </authorList>
    </citation>
    <scope>NUCLEOTIDE SEQUENCE</scope>
    <source>
        <strain evidence="1">CCM 8862</strain>
    </source>
</reference>
<name>A0A939E136_9CORY</name>
<dbReference type="AlphaFoldDB" id="A0A939E136"/>
<gene>
    <name evidence="1" type="ORF">JZY06_07815</name>
</gene>